<comment type="function">
    <text evidence="2">Catalyzes the reversible conversion of ribose-5-phosphate to ribulose 5-phosphate.</text>
</comment>
<dbReference type="InterPro" id="IPR037171">
    <property type="entry name" value="NagB/RpiA_transferase-like"/>
</dbReference>
<comment type="catalytic activity">
    <reaction evidence="2">
        <text>aldehydo-D-ribose 5-phosphate = D-ribulose 5-phosphate</text>
        <dbReference type="Rhea" id="RHEA:14657"/>
        <dbReference type="ChEBI" id="CHEBI:58121"/>
        <dbReference type="ChEBI" id="CHEBI:58273"/>
        <dbReference type="EC" id="5.3.1.6"/>
    </reaction>
</comment>
<dbReference type="HAMAP" id="MF_00170">
    <property type="entry name" value="Rib_5P_isom_A"/>
    <property type="match status" value="1"/>
</dbReference>
<feature type="active site" description="Proton acceptor" evidence="2">
    <location>
        <position position="107"/>
    </location>
</feature>
<comment type="pathway">
    <text evidence="2">Carbohydrate degradation; pentose phosphate pathway; D-ribose 5-phosphate from D-ribulose 5-phosphate (non-oxidative stage): step 1/1.</text>
</comment>
<dbReference type="STRING" id="632773.BBEV_0324"/>
<dbReference type="KEGG" id="bbev:BBEV_0324"/>
<dbReference type="SUPFAM" id="SSF75445">
    <property type="entry name" value="D-ribose-5-phosphate isomerase (RpiA), lid domain"/>
    <property type="match status" value="1"/>
</dbReference>
<dbReference type="PANTHER" id="PTHR43748:SF3">
    <property type="entry name" value="RIBOSE-5-PHOSPHATE ISOMERASE 3, CHLOROPLASTIC-RELATED"/>
    <property type="match status" value="1"/>
</dbReference>
<dbReference type="InterPro" id="IPR020672">
    <property type="entry name" value="Ribose5P_isomerase_typA_subgr"/>
</dbReference>
<comment type="similarity">
    <text evidence="2">Belongs to the ribose 5-phosphate isomerase family.</text>
</comment>
<proteinExistence type="inferred from homology"/>
<sequence>MIEQDQQKANAAREALTHVRSGMVLGLGTGSTFNHFLTLLAERIKAEGLNVKGVPTSLKTARLAREAGIPLIELDEASTIDLAVDGTDVADEQFHLIKGGGGSLYREKKVLQEAGQRVILLEEDKFTTTISGPATVPVEVVPFGSTKTRRELTASGADCKYRLDGEVQFVTDNGNYIFDCTYHDITDIEALHQKVKLMHGVVETGIFVDMADALIIGKKDGSVETHKRTLGL</sequence>
<name>A0A1D7QRT3_9BACI</name>
<keyword evidence="1 2" id="KW-0413">Isomerase</keyword>
<dbReference type="InterPro" id="IPR004788">
    <property type="entry name" value="Ribose5P_isomerase_type_A"/>
</dbReference>
<dbReference type="AlphaFoldDB" id="A0A1D7QRT3"/>
<dbReference type="GO" id="GO:0004751">
    <property type="term" value="F:ribose-5-phosphate isomerase activity"/>
    <property type="evidence" value="ECO:0007669"/>
    <property type="project" value="UniProtKB-UniRule"/>
</dbReference>
<gene>
    <name evidence="3" type="primary">rpiA1</name>
    <name evidence="2" type="synonym">rpiA</name>
    <name evidence="3" type="ORF">BBEV_0324</name>
</gene>
<dbReference type="CDD" id="cd01398">
    <property type="entry name" value="RPI_A"/>
    <property type="match status" value="1"/>
</dbReference>
<protein>
    <recommendedName>
        <fullName evidence="2">Ribose-5-phosphate isomerase A</fullName>
        <ecNumber evidence="2">5.3.1.6</ecNumber>
    </recommendedName>
    <alternativeName>
        <fullName evidence="2">Phosphoriboisomerase A</fullName>
        <shortName evidence="2">PRI</shortName>
    </alternativeName>
</protein>
<dbReference type="Gene3D" id="3.30.70.260">
    <property type="match status" value="1"/>
</dbReference>
<feature type="binding site" evidence="2">
    <location>
        <begin position="85"/>
        <end position="88"/>
    </location>
    <ligand>
        <name>substrate</name>
    </ligand>
</feature>
<feature type="binding site" evidence="2">
    <location>
        <begin position="29"/>
        <end position="32"/>
    </location>
    <ligand>
        <name>substrate</name>
    </ligand>
</feature>
<comment type="subunit">
    <text evidence="2">Homodimer.</text>
</comment>
<dbReference type="SUPFAM" id="SSF100950">
    <property type="entry name" value="NagB/RpiA/CoA transferase-like"/>
    <property type="match status" value="1"/>
</dbReference>
<dbReference type="RefSeq" id="WP_069363863.1">
    <property type="nucleotide sequence ID" value="NZ_CP012502.1"/>
</dbReference>
<evidence type="ECO:0000313" key="4">
    <source>
        <dbReference type="Proteomes" id="UP000094463"/>
    </source>
</evidence>
<dbReference type="EMBL" id="CP012502">
    <property type="protein sequence ID" value="AOM81718.1"/>
    <property type="molecule type" value="Genomic_DNA"/>
</dbReference>
<evidence type="ECO:0000256" key="2">
    <source>
        <dbReference type="HAMAP-Rule" id="MF_00170"/>
    </source>
</evidence>
<dbReference type="EC" id="5.3.1.6" evidence="2"/>
<dbReference type="PATRIC" id="fig|632773.3.peg.347"/>
<dbReference type="UniPathway" id="UPA00115">
    <property type="reaction ID" value="UER00412"/>
</dbReference>
<organism evidence="3 4">
    <name type="scientific">Salisediminibacterium beveridgei</name>
    <dbReference type="NCBI Taxonomy" id="632773"/>
    <lineage>
        <taxon>Bacteria</taxon>
        <taxon>Bacillati</taxon>
        <taxon>Bacillota</taxon>
        <taxon>Bacilli</taxon>
        <taxon>Bacillales</taxon>
        <taxon>Bacillaceae</taxon>
        <taxon>Salisediminibacterium</taxon>
    </lineage>
</organism>
<dbReference type="InterPro" id="IPR050262">
    <property type="entry name" value="Ribose-5P_isomerase"/>
</dbReference>
<evidence type="ECO:0000256" key="1">
    <source>
        <dbReference type="ARBA" id="ARBA00023235"/>
    </source>
</evidence>
<dbReference type="NCBIfam" id="NF001924">
    <property type="entry name" value="PRK00702.1"/>
    <property type="match status" value="1"/>
</dbReference>
<accession>A0A1D7QRT3</accession>
<dbReference type="Gene3D" id="3.40.50.1360">
    <property type="match status" value="1"/>
</dbReference>
<feature type="binding site" evidence="2">
    <location>
        <position position="125"/>
    </location>
    <ligand>
        <name>substrate</name>
    </ligand>
</feature>
<evidence type="ECO:0000313" key="3">
    <source>
        <dbReference type="EMBL" id="AOM81718.1"/>
    </source>
</evidence>
<dbReference type="Pfam" id="PF06026">
    <property type="entry name" value="Rib_5-P_isom_A"/>
    <property type="match status" value="1"/>
</dbReference>
<keyword evidence="4" id="KW-1185">Reference proteome</keyword>
<reference evidence="3 4" key="1">
    <citation type="submission" date="2015-08" db="EMBL/GenBank/DDBJ databases">
        <title>The complete genome sequence of Bacillus beveridgei MLTeJB.</title>
        <authorList>
            <person name="Hanson T.E."/>
            <person name="Mesa C."/>
            <person name="Basesman S.M."/>
            <person name="Oremland R.S."/>
        </authorList>
    </citation>
    <scope>NUCLEOTIDE SEQUENCE [LARGE SCALE GENOMIC DNA]</scope>
    <source>
        <strain evidence="3 4">MLTeJB</strain>
    </source>
</reference>
<dbReference type="NCBIfam" id="TIGR00021">
    <property type="entry name" value="rpiA"/>
    <property type="match status" value="1"/>
</dbReference>
<dbReference type="PANTHER" id="PTHR43748">
    <property type="entry name" value="RIBOSE-5-PHOSPHATE ISOMERASE 3, CHLOROPLASTIC-RELATED"/>
    <property type="match status" value="1"/>
</dbReference>
<feature type="binding site" evidence="2">
    <location>
        <begin position="98"/>
        <end position="101"/>
    </location>
    <ligand>
        <name>substrate</name>
    </ligand>
</feature>
<dbReference type="Proteomes" id="UP000094463">
    <property type="component" value="Chromosome"/>
</dbReference>
<dbReference type="GO" id="GO:0009052">
    <property type="term" value="P:pentose-phosphate shunt, non-oxidative branch"/>
    <property type="evidence" value="ECO:0007669"/>
    <property type="project" value="UniProtKB-UniRule"/>
</dbReference>